<sequence>MEESRIDGCEVLMELSVPVWMPAFWWRGAAQHVREWVLEDPDQEDHREPRWSDTSEQRWRLIASAVAVVGDELAAGRWTIDEDDDTYYGMVAAPVPEPLTKTERHIVTSWFSAGEAVCVDPWFEPITNGRHRLWNTLTHFGDRLVPVASDALGYATPTNTEVLGEAWPELYRAHVDDLAAIEWFDLHDPMNSRFAHAIDQAARGEHPAPR</sequence>
<accession>A0A3P3VYG5</accession>
<organism evidence="1 2">
    <name type="scientific">Gulosibacter macacae</name>
    <dbReference type="NCBI Taxonomy" id="2488791"/>
    <lineage>
        <taxon>Bacteria</taxon>
        <taxon>Bacillati</taxon>
        <taxon>Actinomycetota</taxon>
        <taxon>Actinomycetes</taxon>
        <taxon>Micrococcales</taxon>
        <taxon>Microbacteriaceae</taxon>
        <taxon>Gulosibacter</taxon>
    </lineage>
</organism>
<name>A0A3P3VYG5_9MICO</name>
<proteinExistence type="predicted"/>
<dbReference type="EMBL" id="RQVS01000003">
    <property type="protein sequence ID" value="RRJ87845.1"/>
    <property type="molecule type" value="Genomic_DNA"/>
</dbReference>
<dbReference type="Proteomes" id="UP000274391">
    <property type="component" value="Unassembled WGS sequence"/>
</dbReference>
<gene>
    <name evidence="1" type="ORF">EG850_03020</name>
</gene>
<evidence type="ECO:0000313" key="1">
    <source>
        <dbReference type="EMBL" id="RRJ87845.1"/>
    </source>
</evidence>
<dbReference type="AlphaFoldDB" id="A0A3P3VYG5"/>
<dbReference type="RefSeq" id="WP_214609499.1">
    <property type="nucleotide sequence ID" value="NZ_RQVS01000003.1"/>
</dbReference>
<reference evidence="1 2" key="1">
    <citation type="submission" date="2018-11" db="EMBL/GenBank/DDBJ databases">
        <title>YIM 102482-1 draft genome.</title>
        <authorList>
            <person name="Li G."/>
            <person name="Jiang Y."/>
        </authorList>
    </citation>
    <scope>NUCLEOTIDE SEQUENCE [LARGE SCALE GENOMIC DNA]</scope>
    <source>
        <strain evidence="1 2">YIM 102482-1</strain>
    </source>
</reference>
<protein>
    <submittedName>
        <fullName evidence="1">Uncharacterized protein</fullName>
    </submittedName>
</protein>
<evidence type="ECO:0000313" key="2">
    <source>
        <dbReference type="Proteomes" id="UP000274391"/>
    </source>
</evidence>
<keyword evidence="2" id="KW-1185">Reference proteome</keyword>
<comment type="caution">
    <text evidence="1">The sequence shown here is derived from an EMBL/GenBank/DDBJ whole genome shotgun (WGS) entry which is preliminary data.</text>
</comment>